<feature type="domain" description="NACHT" evidence="5">
    <location>
        <begin position="418"/>
        <end position="571"/>
    </location>
</feature>
<feature type="compositionally biased region" description="Basic residues" evidence="4">
    <location>
        <begin position="1"/>
        <end position="13"/>
    </location>
</feature>
<dbReference type="PROSITE" id="PS50297">
    <property type="entry name" value="ANK_REP_REGION"/>
    <property type="match status" value="1"/>
</dbReference>
<proteinExistence type="inferred from homology"/>
<organism evidence="6 7">
    <name type="scientific">Fusarium poae</name>
    <dbReference type="NCBI Taxonomy" id="36050"/>
    <lineage>
        <taxon>Eukaryota</taxon>
        <taxon>Fungi</taxon>
        <taxon>Dikarya</taxon>
        <taxon>Ascomycota</taxon>
        <taxon>Pezizomycotina</taxon>
        <taxon>Sordariomycetes</taxon>
        <taxon>Hypocreomycetidae</taxon>
        <taxon>Hypocreales</taxon>
        <taxon>Nectriaceae</taxon>
        <taxon>Fusarium</taxon>
    </lineage>
</organism>
<keyword evidence="3" id="KW-0040">ANK repeat</keyword>
<dbReference type="PROSITE" id="PS50088">
    <property type="entry name" value="ANK_REPEAT"/>
    <property type="match status" value="1"/>
</dbReference>
<comment type="caution">
    <text evidence="6">The sequence shown here is derived from an EMBL/GenBank/DDBJ whole genome shotgun (WGS) entry which is preliminary data.</text>
</comment>
<feature type="compositionally biased region" description="Basic and acidic residues" evidence="4">
    <location>
        <begin position="14"/>
        <end position="29"/>
    </location>
</feature>
<reference evidence="6 7" key="1">
    <citation type="submission" date="2016-06" db="EMBL/GenBank/DDBJ databases">
        <title>Living apart together: crosstalk between the core and supernumerary genomes in a fungal plant pathogen.</title>
        <authorList>
            <person name="Vanheule A."/>
            <person name="Audenaert K."/>
            <person name="Warris S."/>
            <person name="Van De Geest H."/>
            <person name="Schijlen E."/>
            <person name="Hofte M."/>
            <person name="De Saeger S."/>
            <person name="Haesaert G."/>
            <person name="Waalwijk C."/>
            <person name="Van Der Lee T."/>
        </authorList>
    </citation>
    <scope>NUCLEOTIDE SEQUENCE [LARGE SCALE GENOMIC DNA]</scope>
    <source>
        <strain evidence="6 7">2516</strain>
    </source>
</reference>
<feature type="compositionally biased region" description="Polar residues" evidence="4">
    <location>
        <begin position="30"/>
        <end position="44"/>
    </location>
</feature>
<keyword evidence="2" id="KW-0677">Repeat</keyword>
<dbReference type="PANTHER" id="PTHR10039:SF14">
    <property type="entry name" value="NACHT DOMAIN-CONTAINING PROTEIN"/>
    <property type="match status" value="1"/>
</dbReference>
<evidence type="ECO:0000313" key="6">
    <source>
        <dbReference type="EMBL" id="OBS25933.1"/>
    </source>
</evidence>
<feature type="region of interest" description="Disordered" evidence="4">
    <location>
        <begin position="1143"/>
        <end position="1176"/>
    </location>
</feature>
<evidence type="ECO:0000313" key="7">
    <source>
        <dbReference type="Proteomes" id="UP000091967"/>
    </source>
</evidence>
<dbReference type="InterPro" id="IPR036770">
    <property type="entry name" value="Ankyrin_rpt-contain_sf"/>
</dbReference>
<evidence type="ECO:0000256" key="2">
    <source>
        <dbReference type="ARBA" id="ARBA00022737"/>
    </source>
</evidence>
<dbReference type="SUPFAM" id="SSF53474">
    <property type="entry name" value="alpha/beta-Hydrolases"/>
    <property type="match status" value="1"/>
</dbReference>
<feature type="compositionally biased region" description="Polar residues" evidence="4">
    <location>
        <begin position="1155"/>
        <end position="1164"/>
    </location>
</feature>
<dbReference type="InterPro" id="IPR054471">
    <property type="entry name" value="GPIID_WHD"/>
</dbReference>
<dbReference type="Gene3D" id="3.40.50.1820">
    <property type="entry name" value="alpha/beta hydrolase"/>
    <property type="match status" value="1"/>
</dbReference>
<dbReference type="InterPro" id="IPR007751">
    <property type="entry name" value="DUF676_lipase-like"/>
</dbReference>
<dbReference type="Pfam" id="PF24883">
    <property type="entry name" value="NPHP3_N"/>
    <property type="match status" value="1"/>
</dbReference>
<dbReference type="AlphaFoldDB" id="A0A1B8AZM7"/>
<keyword evidence="7" id="KW-1185">Reference proteome</keyword>
<dbReference type="OMA" id="CGHFVRI"/>
<dbReference type="PANTHER" id="PTHR10039">
    <property type="entry name" value="AMELOGENIN"/>
    <property type="match status" value="1"/>
</dbReference>
<dbReference type="InterPro" id="IPR056884">
    <property type="entry name" value="NPHP3-like_N"/>
</dbReference>
<dbReference type="InterPro" id="IPR029058">
    <property type="entry name" value="AB_hydrolase_fold"/>
</dbReference>
<dbReference type="SUPFAM" id="SSF52540">
    <property type="entry name" value="P-loop containing nucleoside triphosphate hydrolases"/>
    <property type="match status" value="1"/>
</dbReference>
<evidence type="ECO:0000256" key="4">
    <source>
        <dbReference type="SAM" id="MobiDB-lite"/>
    </source>
</evidence>
<dbReference type="Pfam" id="PF05057">
    <property type="entry name" value="DUF676"/>
    <property type="match status" value="1"/>
</dbReference>
<gene>
    <name evidence="6" type="ORF">FPOA_06466</name>
</gene>
<dbReference type="InterPro" id="IPR007111">
    <property type="entry name" value="NACHT_NTPase"/>
</dbReference>
<comment type="similarity">
    <text evidence="1">Belongs to the putative lipase ROG1 family.</text>
</comment>
<dbReference type="Gene3D" id="3.40.50.300">
    <property type="entry name" value="P-loop containing nucleotide triphosphate hydrolases"/>
    <property type="match status" value="1"/>
</dbReference>
<feature type="repeat" description="ANK" evidence="3">
    <location>
        <begin position="942"/>
        <end position="974"/>
    </location>
</feature>
<feature type="region of interest" description="Disordered" evidence="4">
    <location>
        <begin position="1"/>
        <end position="85"/>
    </location>
</feature>
<dbReference type="InterPro" id="IPR027417">
    <property type="entry name" value="P-loop_NTPase"/>
</dbReference>
<dbReference type="Proteomes" id="UP000091967">
    <property type="component" value="Unassembled WGS sequence"/>
</dbReference>
<dbReference type="SUPFAM" id="SSF48403">
    <property type="entry name" value="Ankyrin repeat"/>
    <property type="match status" value="1"/>
</dbReference>
<name>A0A1B8AZM7_FUSPO</name>
<dbReference type="PROSITE" id="PS50837">
    <property type="entry name" value="NACHT"/>
    <property type="match status" value="1"/>
</dbReference>
<evidence type="ECO:0000259" key="5">
    <source>
        <dbReference type="PROSITE" id="PS50837"/>
    </source>
</evidence>
<dbReference type="EMBL" id="LYXU01000002">
    <property type="protein sequence ID" value="OBS25933.1"/>
    <property type="molecule type" value="Genomic_DNA"/>
</dbReference>
<accession>A0A1B8AZM7</accession>
<dbReference type="SMART" id="SM00248">
    <property type="entry name" value="ANK"/>
    <property type="match status" value="4"/>
</dbReference>
<feature type="compositionally biased region" description="Acidic residues" evidence="4">
    <location>
        <begin position="1144"/>
        <end position="1154"/>
    </location>
</feature>
<dbReference type="Pfam" id="PF22939">
    <property type="entry name" value="WHD_GPIID"/>
    <property type="match status" value="1"/>
</dbReference>
<feature type="compositionally biased region" description="Basic residues" evidence="4">
    <location>
        <begin position="1167"/>
        <end position="1176"/>
    </location>
</feature>
<evidence type="ECO:0000256" key="1">
    <source>
        <dbReference type="ARBA" id="ARBA00007920"/>
    </source>
</evidence>
<protein>
    <recommendedName>
        <fullName evidence="5">NACHT domain-containing protein</fullName>
    </recommendedName>
</protein>
<dbReference type="Gene3D" id="1.25.40.20">
    <property type="entry name" value="Ankyrin repeat-containing domain"/>
    <property type="match status" value="1"/>
</dbReference>
<dbReference type="InterPro" id="IPR002110">
    <property type="entry name" value="Ankyrin_rpt"/>
</dbReference>
<evidence type="ECO:0000256" key="3">
    <source>
        <dbReference type="PROSITE-ProRule" id="PRU00023"/>
    </source>
</evidence>
<sequence length="1176" mass="131792">MPRGFRKALSKVFKRGEGDEKKSEVEPTKSNDPSIIASNTQEDGSNARVVSAPAQTLSPVTGGQEPAQALVSNPPRSSSESVEDESDCRGLFTLIDKGRDESDIVDIVAIHGLNGHYSKTWSTLSTKGGKINWLKDMLPNRIPNARIMSFGYNANVQFSKSTAGISDFVEGLLSDLMSCRTSHQEKTRPIIFICHSLGGIVFKQALVRARERDRYTDLLKHIRGVAFFGTPHVGSSSADFGKVLASILKASSLGISTNTKVINDLKKNSQALYEITQSFVDRSKALHIVTFYETEKMDFLNAQIVAKESAVLNLPNEIPVPLDGNHSTICKFSDSGAGKRSFSRVCSHLEEMVVGLVRDEVSYPANLSHDQQLECLRGFYHKNYESYRDRNPDRVAGTCEWFLRHPEYRQWRNKEASSLLWVSADPGCGKSVLAKFLVEFLRKEKKAEKSRPEFVCHFFFKDDNDEQRNSLFAIRALLHQIFTDDKALLRHAFDVFESKGQAMFEDFDSLWDILADIAKDPSATNLLIILDALDECEKNSQSQLLKRLNKLYEQKNLDEKPFFKVILLSRPENVIKYSFRKNVATVRLRGEDQTGSISEDVELVIRSHIDELSDQGLPHDLLSGLERTLIDKADRTFLWTTLMIDLLKEAASSGASQKELEKLLGNDDIYAIYSKLLERSHGSSEAKKLLQLILAAARPLTLDELNVALAVTPQQVSFQELKVNLKSSVENYLKNTCGHFVRVIRSEVFLVHQTAREFLLRERETETSNSLGIWHNRFSRDECHVTILQSCIYYLFLRIVATDAELERENLTRYASSFWSQHFDNLATVQGLEVFHIIMDKATRRGAGPSPRAHSWCLAHNLVINLDNWRYFLSPGENTDHEDVDIPRNPSRVYSWKLGVKLSTPKTTQPYFGLAAMYDGLNAHIISLLDDLGVDVNSTDNSGRTLLHYASAFGSPWLVLTLLKYGLDASALDNKHNTPLLSLAIGDKGESGIKMGGQRPLLYTRSEPSDLETILEVLLSHGVEIDAIGDDGKTPMLLLSERVMSKAVKMLRSSGAKVDKKYSNQRTALISAVDCASSDLVEEILDNNPDLSQVNDQGETVQVVMRRRPTFSYHIGARLCDPSEGSEADEDVSGANQEYAAVFESDEDTGDQDSELFQTSSGSSFRRLARHTRASW</sequence>